<evidence type="ECO:0000256" key="7">
    <source>
        <dbReference type="SAM" id="Phobius"/>
    </source>
</evidence>
<evidence type="ECO:0000256" key="6">
    <source>
        <dbReference type="ARBA" id="ARBA00023136"/>
    </source>
</evidence>
<feature type="transmembrane region" description="Helical" evidence="7">
    <location>
        <begin position="115"/>
        <end position="133"/>
    </location>
</feature>
<dbReference type="PANTHER" id="PTHR13414:SF9">
    <property type="entry name" value="PROTON-COUPLED ZINC ANTIPORTER SLC30A9, MITOCHONDRIAL"/>
    <property type="match status" value="1"/>
</dbReference>
<evidence type="ECO:0000256" key="2">
    <source>
        <dbReference type="ARBA" id="ARBA00022448"/>
    </source>
</evidence>
<feature type="transmembrane region" description="Helical" evidence="7">
    <location>
        <begin position="157"/>
        <end position="180"/>
    </location>
</feature>
<dbReference type="InterPro" id="IPR002524">
    <property type="entry name" value="Cation_efflux"/>
</dbReference>
<organism evidence="9 10">
    <name type="scientific">Zooshikella harenae</name>
    <dbReference type="NCBI Taxonomy" id="2827238"/>
    <lineage>
        <taxon>Bacteria</taxon>
        <taxon>Pseudomonadati</taxon>
        <taxon>Pseudomonadota</taxon>
        <taxon>Gammaproteobacteria</taxon>
        <taxon>Oceanospirillales</taxon>
        <taxon>Zooshikellaceae</taxon>
        <taxon>Zooshikella</taxon>
    </lineage>
</organism>
<dbReference type="PANTHER" id="PTHR13414">
    <property type="entry name" value="HUEL-CATION TRANSPORTER"/>
    <property type="match status" value="1"/>
</dbReference>
<dbReference type="NCBIfam" id="TIGR01297">
    <property type="entry name" value="CDF"/>
    <property type="match status" value="1"/>
</dbReference>
<keyword evidence="5 7" id="KW-1133">Transmembrane helix</keyword>
<keyword evidence="10" id="KW-1185">Reference proteome</keyword>
<feature type="domain" description="Cation efflux protein transmembrane" evidence="8">
    <location>
        <begin position="9"/>
        <end position="216"/>
    </location>
</feature>
<evidence type="ECO:0000256" key="1">
    <source>
        <dbReference type="ARBA" id="ARBA00004141"/>
    </source>
</evidence>
<feature type="transmembrane region" description="Helical" evidence="7">
    <location>
        <begin position="7"/>
        <end position="29"/>
    </location>
</feature>
<dbReference type="InterPro" id="IPR036837">
    <property type="entry name" value="Cation_efflux_CTD_sf"/>
</dbReference>
<protein>
    <submittedName>
        <fullName evidence="9">Cation transporter</fullName>
    </submittedName>
</protein>
<dbReference type="SUPFAM" id="SSF161111">
    <property type="entry name" value="Cation efflux protein transmembrane domain-like"/>
    <property type="match status" value="1"/>
</dbReference>
<evidence type="ECO:0000256" key="5">
    <source>
        <dbReference type="ARBA" id="ARBA00022989"/>
    </source>
</evidence>
<name>A0ABS5Z9D4_9GAMM</name>
<dbReference type="SUPFAM" id="SSF160240">
    <property type="entry name" value="Cation efflux protein cytoplasmic domain-like"/>
    <property type="match status" value="1"/>
</dbReference>
<dbReference type="Proteomes" id="UP000690515">
    <property type="component" value="Unassembled WGS sequence"/>
</dbReference>
<keyword evidence="4" id="KW-0406">Ion transport</keyword>
<keyword evidence="6 7" id="KW-0472">Membrane</keyword>
<feature type="transmembrane region" description="Helical" evidence="7">
    <location>
        <begin position="192"/>
        <end position="210"/>
    </location>
</feature>
<gene>
    <name evidence="9" type="ORF">KCG35_06285</name>
</gene>
<evidence type="ECO:0000256" key="4">
    <source>
        <dbReference type="ARBA" id="ARBA00022906"/>
    </source>
</evidence>
<dbReference type="EMBL" id="JAGSOY010000009">
    <property type="protein sequence ID" value="MBU2710659.1"/>
    <property type="molecule type" value="Genomic_DNA"/>
</dbReference>
<evidence type="ECO:0000259" key="8">
    <source>
        <dbReference type="Pfam" id="PF01545"/>
    </source>
</evidence>
<feature type="transmembrane region" description="Helical" evidence="7">
    <location>
        <begin position="75"/>
        <end position="95"/>
    </location>
</feature>
<dbReference type="InterPro" id="IPR027469">
    <property type="entry name" value="Cation_efflux_TMD_sf"/>
</dbReference>
<comment type="caution">
    <text evidence="9">The sequence shown here is derived from an EMBL/GenBank/DDBJ whole genome shotgun (WGS) entry which is preliminary data.</text>
</comment>
<dbReference type="Gene3D" id="1.20.1510.10">
    <property type="entry name" value="Cation efflux protein transmembrane domain"/>
    <property type="match status" value="1"/>
</dbReference>
<dbReference type="RefSeq" id="WP_215818825.1">
    <property type="nucleotide sequence ID" value="NZ_JAGSOY010000009.1"/>
</dbReference>
<dbReference type="InterPro" id="IPR040177">
    <property type="entry name" value="SLC30A9"/>
</dbReference>
<keyword evidence="2" id="KW-0813">Transport</keyword>
<evidence type="ECO:0000256" key="3">
    <source>
        <dbReference type="ARBA" id="ARBA00022692"/>
    </source>
</evidence>
<keyword evidence="3 7" id="KW-0812">Transmembrane</keyword>
<evidence type="ECO:0000313" key="10">
    <source>
        <dbReference type="Proteomes" id="UP000690515"/>
    </source>
</evidence>
<proteinExistence type="predicted"/>
<keyword evidence="4" id="KW-0862">Zinc</keyword>
<reference evidence="9 10" key="1">
    <citation type="submission" date="2021-04" db="EMBL/GenBank/DDBJ databases">
        <authorList>
            <person name="Pira H."/>
            <person name="Risdian C."/>
            <person name="Wink J."/>
        </authorList>
    </citation>
    <scope>NUCLEOTIDE SEQUENCE [LARGE SCALE GENOMIC DNA]</scope>
    <source>
        <strain evidence="9 10">WH53</strain>
    </source>
</reference>
<dbReference type="Pfam" id="PF01545">
    <property type="entry name" value="Cation_efflux"/>
    <property type="match status" value="1"/>
</dbReference>
<dbReference type="InterPro" id="IPR058533">
    <property type="entry name" value="Cation_efflux_TM"/>
</dbReference>
<comment type="subcellular location">
    <subcellularLocation>
        <location evidence="1">Membrane</location>
        <topology evidence="1">Multi-pass membrane protein</topology>
    </subcellularLocation>
</comment>
<evidence type="ECO:0000313" key="9">
    <source>
        <dbReference type="EMBL" id="MBU2710659.1"/>
    </source>
</evidence>
<keyword evidence="4" id="KW-0864">Zinc transport</keyword>
<accession>A0ABS5Z9D4</accession>
<sequence length="312" mass="33908">MASGSKKVVIAALIGNGLVAITKFVASIMTGSSAMFSEAIHSIVDSGNQILLLFGLKQSEKPASEDFPFGHGKEVYFWSFVVAILIFSAGAGISIYEGIHHLMDPSPIENVLVNYIVLTLALLFEGGAWYMAWKEFEHTRGKNSLFQAVHQAKDPSIFVVFFEDSAAILGLIVALIGITLGHLTGNPLYDGIASILIGCILAGTATWLAYETKSLLIGESAKPATRQGIRKLLTNQPHVEHVNEIATMHMGPNFILATISLDFEDQTPAGIVEKTIAQLDCQIKTQYPLVKRVFIEVKSRKDMTSDDNLLNS</sequence>